<dbReference type="PANTHER" id="PTHR36220:SF1">
    <property type="entry name" value="GAMMA TUBULIN COMPLEX COMPONENT C-TERMINAL DOMAIN-CONTAINING PROTEIN"/>
    <property type="match status" value="1"/>
</dbReference>
<evidence type="ECO:0000259" key="2">
    <source>
        <dbReference type="Pfam" id="PF18962"/>
    </source>
</evidence>
<organism evidence="3 4">
    <name type="scientific">Kordia algicida OT-1</name>
    <dbReference type="NCBI Taxonomy" id="391587"/>
    <lineage>
        <taxon>Bacteria</taxon>
        <taxon>Pseudomonadati</taxon>
        <taxon>Bacteroidota</taxon>
        <taxon>Flavobacteriia</taxon>
        <taxon>Flavobacteriales</taxon>
        <taxon>Flavobacteriaceae</taxon>
        <taxon>Kordia</taxon>
    </lineage>
</organism>
<dbReference type="Pfam" id="PF18962">
    <property type="entry name" value="Por_Secre_tail"/>
    <property type="match status" value="1"/>
</dbReference>
<dbReference type="Pfam" id="PF14312">
    <property type="entry name" value="FG-GAP_2"/>
    <property type="match status" value="3"/>
</dbReference>
<dbReference type="PROSITE" id="PS51470">
    <property type="entry name" value="FG_GAP"/>
    <property type="match status" value="1"/>
</dbReference>
<dbReference type="Gene3D" id="2.130.10.80">
    <property type="entry name" value="Galactose oxidase/kelch, beta-propeller"/>
    <property type="match status" value="2"/>
</dbReference>
<dbReference type="AlphaFoldDB" id="A9DXY5"/>
<name>A9DXY5_9FLAO</name>
<protein>
    <recommendedName>
        <fullName evidence="2">Secretion system C-terminal sorting domain-containing protein</fullName>
    </recommendedName>
</protein>
<dbReference type="Proteomes" id="UP000002945">
    <property type="component" value="Unassembled WGS sequence"/>
</dbReference>
<evidence type="ECO:0000313" key="3">
    <source>
        <dbReference type="EMBL" id="EDP96062.1"/>
    </source>
</evidence>
<accession>A9DXY5</accession>
<proteinExistence type="predicted"/>
<dbReference type="InterPro" id="IPR037293">
    <property type="entry name" value="Gal_Oxidase_central_sf"/>
</dbReference>
<dbReference type="eggNOG" id="COG5563">
    <property type="taxonomic scope" value="Bacteria"/>
</dbReference>
<dbReference type="InterPro" id="IPR013517">
    <property type="entry name" value="FG-GAP"/>
</dbReference>
<comment type="caution">
    <text evidence="3">The sequence shown here is derived from an EMBL/GenBank/DDBJ whole genome shotgun (WGS) entry which is preliminary data.</text>
</comment>
<dbReference type="SUPFAM" id="SSF50965">
    <property type="entry name" value="Galactose oxidase, central domain"/>
    <property type="match status" value="1"/>
</dbReference>
<dbReference type="InterPro" id="IPR013519">
    <property type="entry name" value="Int_alpha_beta-p"/>
</dbReference>
<dbReference type="STRING" id="391587.KAOT1_07833"/>
<dbReference type="PANTHER" id="PTHR36220">
    <property type="entry name" value="UNNAMED PRODUCT"/>
    <property type="match status" value="1"/>
</dbReference>
<sequence length="511" mass="54968">MFVVIGIIDMKKKIFLLPLLLVTTFFTGYSQDFDFQQIGDDIDGEAADDKSGWSMALSADGNTVVIGATRNDGNGNESGHVRVYGKNANVWTQIGSDIDGDATENFMGKAVAISDDGSVIAVGASGNDANFFNAGQVKIFENINGTWSQIGNDILGEAFGNQFGEAIDLSSDGNIVAIGASYHDNNGNDSAGHVRVFENVNGTWTQLGNSIYGDAEFDYFGRRLSISSDGSIIAIAAPFNDANGSNTGQVKIYRYDNNAWTQVGSDILGRSDLDNFGWSVSLNDDGTTVAIGAPFNDDNGSNSGYISIYRYINNTWTQLGSDIYGEAAGDLFGYSSSLNDNGTVLAVSGINNDGSGNNAGYVEVYKYENTIWEQIGTDIEGEAEGDKSGYRVSLSNDGTFLAVSAINNDANGSNSGHVRTYEFKPVLSVEDTLLHKNAVVFYPNPSGGTIIFNENVRLDEISLFNLEGKKIFTKDMENKATLDISNLPSGVYILKIKTVEETLVTRRLVRQ</sequence>
<keyword evidence="4" id="KW-1185">Reference proteome</keyword>
<gene>
    <name evidence="3" type="ORF">KAOT1_07833</name>
</gene>
<reference evidence="3 4" key="1">
    <citation type="journal article" date="2011" name="J. Bacteriol.">
        <title>Genome sequence of the algicidal bacterium Kordia algicida OT-1.</title>
        <authorList>
            <person name="Lee H.S."/>
            <person name="Kang S.G."/>
            <person name="Kwon K.K."/>
            <person name="Lee J.H."/>
            <person name="Kim S.J."/>
        </authorList>
    </citation>
    <scope>NUCLEOTIDE SEQUENCE [LARGE SCALE GENOMIC DNA]</scope>
    <source>
        <strain evidence="3 4">OT-1</strain>
    </source>
</reference>
<dbReference type="InterPro" id="IPR011043">
    <property type="entry name" value="Gal_Oxase/kelch_b-propeller"/>
</dbReference>
<feature type="domain" description="Secretion system C-terminal sorting" evidence="2">
    <location>
        <begin position="442"/>
        <end position="506"/>
    </location>
</feature>
<dbReference type="NCBIfam" id="TIGR04183">
    <property type="entry name" value="Por_Secre_tail"/>
    <property type="match status" value="1"/>
</dbReference>
<dbReference type="HOGENOM" id="CLU_034189_0_0_10"/>
<dbReference type="EMBL" id="ABIB01000005">
    <property type="protein sequence ID" value="EDP96062.1"/>
    <property type="molecule type" value="Genomic_DNA"/>
</dbReference>
<dbReference type="InterPro" id="IPR026444">
    <property type="entry name" value="Secre_tail"/>
</dbReference>
<keyword evidence="1" id="KW-0732">Signal</keyword>
<evidence type="ECO:0000256" key="1">
    <source>
        <dbReference type="ARBA" id="ARBA00022729"/>
    </source>
</evidence>
<evidence type="ECO:0000313" key="4">
    <source>
        <dbReference type="Proteomes" id="UP000002945"/>
    </source>
</evidence>